<dbReference type="Proteomes" id="UP000467841">
    <property type="component" value="Unassembled WGS sequence"/>
</dbReference>
<evidence type="ECO:0000313" key="1">
    <source>
        <dbReference type="EMBL" id="CAA7059994.1"/>
    </source>
</evidence>
<proteinExistence type="predicted"/>
<name>A0A6D2LJ52_9BRAS</name>
<reference evidence="1" key="1">
    <citation type="submission" date="2020-01" db="EMBL/GenBank/DDBJ databases">
        <authorList>
            <person name="Mishra B."/>
        </authorList>
    </citation>
    <scope>NUCLEOTIDE SEQUENCE [LARGE SCALE GENOMIC DNA]</scope>
</reference>
<gene>
    <name evidence="1" type="ORF">MERR_LOCUS47230</name>
</gene>
<evidence type="ECO:0000313" key="2">
    <source>
        <dbReference type="Proteomes" id="UP000467841"/>
    </source>
</evidence>
<protein>
    <submittedName>
        <fullName evidence="1">Uncharacterized protein</fullName>
    </submittedName>
</protein>
<sequence length="141" mass="15799">MPGNNLRSVIQQCSVVSRRRFFSTTSSEVKKDDLWIVGLRRLMVAGMVLGPILKRGALIGVGYGIAQNLNFLQCSFLSRRRFSSSPEPSKPAIVISLDSLEKAVTNAKWMSFGFFVWSLLASRRMDQSNEELRDLADEKLG</sequence>
<dbReference type="AlphaFoldDB" id="A0A6D2LJ52"/>
<comment type="caution">
    <text evidence="1">The sequence shown here is derived from an EMBL/GenBank/DDBJ whole genome shotgun (WGS) entry which is preliminary data.</text>
</comment>
<accession>A0A6D2LJ52</accession>
<dbReference type="EMBL" id="CACVBM020001806">
    <property type="protein sequence ID" value="CAA7059994.1"/>
    <property type="molecule type" value="Genomic_DNA"/>
</dbReference>
<keyword evidence="2" id="KW-1185">Reference proteome</keyword>
<organism evidence="1 2">
    <name type="scientific">Microthlaspi erraticum</name>
    <dbReference type="NCBI Taxonomy" id="1685480"/>
    <lineage>
        <taxon>Eukaryota</taxon>
        <taxon>Viridiplantae</taxon>
        <taxon>Streptophyta</taxon>
        <taxon>Embryophyta</taxon>
        <taxon>Tracheophyta</taxon>
        <taxon>Spermatophyta</taxon>
        <taxon>Magnoliopsida</taxon>
        <taxon>eudicotyledons</taxon>
        <taxon>Gunneridae</taxon>
        <taxon>Pentapetalae</taxon>
        <taxon>rosids</taxon>
        <taxon>malvids</taxon>
        <taxon>Brassicales</taxon>
        <taxon>Brassicaceae</taxon>
        <taxon>Coluteocarpeae</taxon>
        <taxon>Microthlaspi</taxon>
    </lineage>
</organism>